<feature type="compositionally biased region" description="Low complexity" evidence="14">
    <location>
        <begin position="506"/>
        <end position="515"/>
    </location>
</feature>
<evidence type="ECO:0000259" key="15">
    <source>
        <dbReference type="SMART" id="SM00852"/>
    </source>
</evidence>
<evidence type="ECO:0000256" key="9">
    <source>
        <dbReference type="ARBA" id="ARBA00022827"/>
    </source>
</evidence>
<dbReference type="PANTHER" id="PTHR23293:SF9">
    <property type="entry name" value="FAD SYNTHASE"/>
    <property type="match status" value="1"/>
</dbReference>
<keyword evidence="5" id="KW-0288">FMN</keyword>
<dbReference type="OMA" id="NSHFLCK"/>
<comment type="similarity">
    <text evidence="2">In the N-terminal section; belongs to the MoaB/Mog family.</text>
</comment>
<evidence type="ECO:0000256" key="5">
    <source>
        <dbReference type="ARBA" id="ARBA00022643"/>
    </source>
</evidence>
<evidence type="ECO:0000313" key="17">
    <source>
        <dbReference type="Proteomes" id="UP000014500"/>
    </source>
</evidence>
<dbReference type="GO" id="GO:0005524">
    <property type="term" value="F:ATP binding"/>
    <property type="evidence" value="ECO:0007669"/>
    <property type="project" value="UniProtKB-KW"/>
</dbReference>
<evidence type="ECO:0000256" key="4">
    <source>
        <dbReference type="ARBA" id="ARBA00022630"/>
    </source>
</evidence>
<dbReference type="Gene3D" id="3.40.980.10">
    <property type="entry name" value="MoaB/Mog-like domain"/>
    <property type="match status" value="1"/>
</dbReference>
<keyword evidence="4" id="KW-0285">Flavoprotein</keyword>
<dbReference type="SMART" id="SM00852">
    <property type="entry name" value="MoCF_biosynth"/>
    <property type="match status" value="1"/>
</dbReference>
<dbReference type="CDD" id="cd23948">
    <property type="entry name" value="FAD_synthase"/>
    <property type="match status" value="1"/>
</dbReference>
<dbReference type="EC" id="2.7.7.2" evidence="3"/>
<evidence type="ECO:0000256" key="2">
    <source>
        <dbReference type="ARBA" id="ARBA00007589"/>
    </source>
</evidence>
<keyword evidence="6" id="KW-0808">Transferase</keyword>
<keyword evidence="17" id="KW-1185">Reference proteome</keyword>
<dbReference type="HOGENOM" id="CLU_030805_8_0_1"/>
<dbReference type="Pfam" id="PF24102">
    <property type="entry name" value="FLAD1_M"/>
    <property type="match status" value="1"/>
</dbReference>
<evidence type="ECO:0000256" key="6">
    <source>
        <dbReference type="ARBA" id="ARBA00022679"/>
    </source>
</evidence>
<dbReference type="InterPro" id="IPR014729">
    <property type="entry name" value="Rossmann-like_a/b/a_fold"/>
</dbReference>
<keyword evidence="10" id="KW-0067">ATP-binding</keyword>
<dbReference type="InterPro" id="IPR036425">
    <property type="entry name" value="MoaB/Mog-like_dom_sf"/>
</dbReference>
<evidence type="ECO:0000256" key="12">
    <source>
        <dbReference type="ARBA" id="ARBA00031871"/>
    </source>
</evidence>
<dbReference type="Gene3D" id="3.40.50.620">
    <property type="entry name" value="HUPs"/>
    <property type="match status" value="1"/>
</dbReference>
<evidence type="ECO:0000256" key="14">
    <source>
        <dbReference type="SAM" id="MobiDB-lite"/>
    </source>
</evidence>
<dbReference type="CDD" id="cd00885">
    <property type="entry name" value="cinA"/>
    <property type="match status" value="1"/>
</dbReference>
<reference evidence="17" key="1">
    <citation type="submission" date="2011-05" db="EMBL/GenBank/DDBJ databases">
        <authorList>
            <person name="Richards S.R."/>
            <person name="Qu J."/>
            <person name="Jiang H."/>
            <person name="Jhangiani S.N."/>
            <person name="Agravi P."/>
            <person name="Goodspeed R."/>
            <person name="Gross S."/>
            <person name="Mandapat C."/>
            <person name="Jackson L."/>
            <person name="Mathew T."/>
            <person name="Pu L."/>
            <person name="Thornton R."/>
            <person name="Saada N."/>
            <person name="Wilczek-Boney K.B."/>
            <person name="Lee S."/>
            <person name="Kovar C."/>
            <person name="Wu Y."/>
            <person name="Scherer S.E."/>
            <person name="Worley K.C."/>
            <person name="Muzny D.M."/>
            <person name="Gibbs R."/>
        </authorList>
    </citation>
    <scope>NUCLEOTIDE SEQUENCE</scope>
    <source>
        <strain evidence="17">Brora</strain>
    </source>
</reference>
<evidence type="ECO:0000256" key="13">
    <source>
        <dbReference type="ARBA" id="ARBA00049494"/>
    </source>
</evidence>
<dbReference type="EnsemblMetazoa" id="SMAR007657-RA">
    <property type="protein sequence ID" value="SMAR007657-PA"/>
    <property type="gene ID" value="SMAR007657"/>
</dbReference>
<evidence type="ECO:0000313" key="16">
    <source>
        <dbReference type="EnsemblMetazoa" id="SMAR007657-PA"/>
    </source>
</evidence>
<dbReference type="AlphaFoldDB" id="T1J278"/>
<dbReference type="InterPro" id="IPR002500">
    <property type="entry name" value="PAPS_reduct_dom"/>
</dbReference>
<dbReference type="SUPFAM" id="SSF53218">
    <property type="entry name" value="Molybdenum cofactor biosynthesis proteins"/>
    <property type="match status" value="1"/>
</dbReference>
<keyword evidence="9" id="KW-0274">FAD</keyword>
<dbReference type="eggNOG" id="KOG2644">
    <property type="taxonomic scope" value="Eukaryota"/>
</dbReference>
<comment type="catalytic activity">
    <reaction evidence="13">
        <text>FMN + ATP + H(+) = FAD + diphosphate</text>
        <dbReference type="Rhea" id="RHEA:17237"/>
        <dbReference type="ChEBI" id="CHEBI:15378"/>
        <dbReference type="ChEBI" id="CHEBI:30616"/>
        <dbReference type="ChEBI" id="CHEBI:33019"/>
        <dbReference type="ChEBI" id="CHEBI:57692"/>
        <dbReference type="ChEBI" id="CHEBI:58210"/>
        <dbReference type="EC" id="2.7.7.2"/>
    </reaction>
</comment>
<feature type="compositionally biased region" description="Basic and acidic residues" evidence="14">
    <location>
        <begin position="488"/>
        <end position="504"/>
    </location>
</feature>
<keyword evidence="7" id="KW-0548">Nucleotidyltransferase</keyword>
<dbReference type="Pfam" id="PF01507">
    <property type="entry name" value="PAPS_reduct"/>
    <property type="match status" value="2"/>
</dbReference>
<reference evidence="16" key="2">
    <citation type="submission" date="2015-02" db="UniProtKB">
        <authorList>
            <consortium name="EnsemblMetazoa"/>
        </authorList>
    </citation>
    <scope>IDENTIFICATION</scope>
</reference>
<protein>
    <recommendedName>
        <fullName evidence="3">FAD synthase</fullName>
        <ecNumber evidence="3">2.7.7.2</ecNumber>
    </recommendedName>
    <alternativeName>
        <fullName evidence="11">FAD pyrophosphorylase</fullName>
    </alternativeName>
    <alternativeName>
        <fullName evidence="12">FMN adenylyltransferase</fullName>
    </alternativeName>
</protein>
<dbReference type="GO" id="GO:0003919">
    <property type="term" value="F:FMN adenylyltransferase activity"/>
    <property type="evidence" value="ECO:0007669"/>
    <property type="project" value="UniProtKB-EC"/>
</dbReference>
<evidence type="ECO:0000256" key="1">
    <source>
        <dbReference type="ARBA" id="ARBA00004726"/>
    </source>
</evidence>
<dbReference type="Pfam" id="PF00994">
    <property type="entry name" value="MoCF_biosynth"/>
    <property type="match status" value="1"/>
</dbReference>
<dbReference type="PANTHER" id="PTHR23293">
    <property type="entry name" value="FAD SYNTHETASE-RELATED FMN ADENYLYLTRANSFERASE"/>
    <property type="match status" value="1"/>
</dbReference>
<feature type="domain" description="MoaB/Mog" evidence="15">
    <location>
        <begin position="14"/>
        <end position="176"/>
    </location>
</feature>
<dbReference type="InterPro" id="IPR056596">
    <property type="entry name" value="FLAD1_M"/>
</dbReference>
<evidence type="ECO:0000256" key="10">
    <source>
        <dbReference type="ARBA" id="ARBA00022840"/>
    </source>
</evidence>
<dbReference type="STRING" id="126957.T1J278"/>
<evidence type="ECO:0000256" key="7">
    <source>
        <dbReference type="ARBA" id="ARBA00022695"/>
    </source>
</evidence>
<evidence type="ECO:0000256" key="3">
    <source>
        <dbReference type="ARBA" id="ARBA00012393"/>
    </source>
</evidence>
<dbReference type="PhylomeDB" id="T1J278"/>
<sequence length="521" mass="59699">MNSRSSLEGRPTAGIIIIGDEILKGHTQDTNSFYLCRRLHALGVDVRKISVIPDTITGISQEVKDFSSRYTFVLTTGGVGPTHDDMTYAGIAKAFDESLVANEELRKMLLQYEELQDSVIKMALVPQSANVHYIKNKDTGEMFAFPIISVRNVFIFPGIPEFLEMAFEGLSDVFHQGHIQIHALEMFLNLEEYEIITSLDKAIEFFHNKVRFGTYPAVNRQDYYKAKLTMESGVKQNLQEAFSFLQNEFPLGSVVFYRENVVQNAGLQLYDDFLQNCTENDLKQQVRTAVEFLEQCVDRFKMSEVCISFNGGKDCTALLHLLEAVKQKKCTEEGDSSFLQAVYFRGPNTFPEIEQFIQQTTSNYFLKLYIYEGEIQEGLNRLITDYPEIRAVVMGCRRTDPHMSDLSCFQMTDPSWPQVLRVNPLIYWSYNDIWMYIRQFCIPYCSLYDKGYSSLGDVTATFRNPELVMINDDSRESYRPAYMLNDVSTERSGRQSSVRRDSEPAQRSGRQSSVRRGSEPG</sequence>
<feature type="region of interest" description="Disordered" evidence="14">
    <location>
        <begin position="484"/>
        <end position="521"/>
    </location>
</feature>
<organism evidence="16 17">
    <name type="scientific">Strigamia maritima</name>
    <name type="common">European centipede</name>
    <name type="synonym">Geophilus maritimus</name>
    <dbReference type="NCBI Taxonomy" id="126957"/>
    <lineage>
        <taxon>Eukaryota</taxon>
        <taxon>Metazoa</taxon>
        <taxon>Ecdysozoa</taxon>
        <taxon>Arthropoda</taxon>
        <taxon>Myriapoda</taxon>
        <taxon>Chilopoda</taxon>
        <taxon>Pleurostigmophora</taxon>
        <taxon>Geophilomorpha</taxon>
        <taxon>Linotaeniidae</taxon>
        <taxon>Strigamia</taxon>
    </lineage>
</organism>
<dbReference type="InterPro" id="IPR001453">
    <property type="entry name" value="MoaB/Mog_dom"/>
</dbReference>
<dbReference type="SUPFAM" id="SSF52402">
    <property type="entry name" value="Adenine nucleotide alpha hydrolases-like"/>
    <property type="match status" value="1"/>
</dbReference>
<comment type="pathway">
    <text evidence="1">Cofactor biosynthesis; FAD biosynthesis; FAD from FMN: step 1/1.</text>
</comment>
<proteinExistence type="inferred from homology"/>
<dbReference type="Proteomes" id="UP000014500">
    <property type="component" value="Unassembled WGS sequence"/>
</dbReference>
<keyword evidence="8" id="KW-0547">Nucleotide-binding</keyword>
<evidence type="ECO:0000256" key="11">
    <source>
        <dbReference type="ARBA" id="ARBA00031145"/>
    </source>
</evidence>
<accession>T1J278</accession>
<evidence type="ECO:0000256" key="8">
    <source>
        <dbReference type="ARBA" id="ARBA00022741"/>
    </source>
</evidence>
<name>T1J278_STRMM</name>
<dbReference type="EMBL" id="JH431796">
    <property type="status" value="NOT_ANNOTATED_CDS"/>
    <property type="molecule type" value="Genomic_DNA"/>
</dbReference>
<dbReference type="GO" id="GO:0006747">
    <property type="term" value="P:FAD biosynthetic process"/>
    <property type="evidence" value="ECO:0007669"/>
    <property type="project" value="TreeGrafter"/>
</dbReference>